<dbReference type="SUPFAM" id="SSF53807">
    <property type="entry name" value="Helical backbone' metal receptor"/>
    <property type="match status" value="1"/>
</dbReference>
<dbReference type="InterPro" id="IPR002491">
    <property type="entry name" value="ABC_transptr_periplasmic_BD"/>
</dbReference>
<dbReference type="PANTHER" id="PTHR30532:SF25">
    <property type="entry name" value="IRON(III) DICITRATE-BINDING PERIPLASMIC PROTEIN"/>
    <property type="match status" value="1"/>
</dbReference>
<dbReference type="Gene3D" id="3.40.50.1980">
    <property type="entry name" value="Nitrogenase molybdenum iron protein domain"/>
    <property type="match status" value="2"/>
</dbReference>
<dbReference type="AlphaFoldDB" id="A0A1G7K0E2"/>
<keyword evidence="8" id="KW-1185">Reference proteome</keyword>
<dbReference type="EMBL" id="FNBE01000004">
    <property type="protein sequence ID" value="SDF30617.1"/>
    <property type="molecule type" value="Genomic_DNA"/>
</dbReference>
<evidence type="ECO:0000256" key="5">
    <source>
        <dbReference type="SAM" id="SignalP"/>
    </source>
</evidence>
<sequence>MSPLPRHPASPRTPWRTRTALLFLITALTAGCAAPAVSGSGNTDVATGGARFSTADAATAALGADVGPGVFPRTITHSAGQTRLDAKPTRVVVLDTGELDDVLALGITPVGVASPDGKVSPYLEPRIPGVTRLGPLDPLNLEGVAALQPDLILGSALRVEQLYPQLTAIAPTVLSIRPGFPWKENLRLVGAALGEEDKAVELLNAYQTKADAVRERLAGAPPTISLVRFMPGRLRLYGNLSFIGVILEDVGLPRPPTQDFDELATEVSEERIDQAAGDRIFYSSYGDPQTTGQDAVVNGALWARIPAVAAGHAQQVDDTVWFLGLGPLGADLVLDDLTRLLG</sequence>
<feature type="chain" id="PRO_5038502094" evidence="5">
    <location>
        <begin position="34"/>
        <end position="342"/>
    </location>
</feature>
<dbReference type="Proteomes" id="UP000198967">
    <property type="component" value="Unassembled WGS sequence"/>
</dbReference>
<evidence type="ECO:0000256" key="2">
    <source>
        <dbReference type="ARBA" id="ARBA00008814"/>
    </source>
</evidence>
<evidence type="ECO:0000313" key="7">
    <source>
        <dbReference type="EMBL" id="SDF30617.1"/>
    </source>
</evidence>
<evidence type="ECO:0000256" key="1">
    <source>
        <dbReference type="ARBA" id="ARBA00004196"/>
    </source>
</evidence>
<dbReference type="Pfam" id="PF01497">
    <property type="entry name" value="Peripla_BP_2"/>
    <property type="match status" value="1"/>
</dbReference>
<proteinExistence type="inferred from homology"/>
<dbReference type="STRING" id="366584.SAMN05216377_104207"/>
<keyword evidence="4 5" id="KW-0732">Signal</keyword>
<dbReference type="GO" id="GO:1901678">
    <property type="term" value="P:iron coordination entity transport"/>
    <property type="evidence" value="ECO:0007669"/>
    <property type="project" value="UniProtKB-ARBA"/>
</dbReference>
<dbReference type="InterPro" id="IPR051313">
    <property type="entry name" value="Bact_iron-sidero_bind"/>
</dbReference>
<gene>
    <name evidence="7" type="ORF">SAMN05216377_104207</name>
</gene>
<organism evidence="7 8">
    <name type="scientific">Pseudonocardia oroxyli</name>
    <dbReference type="NCBI Taxonomy" id="366584"/>
    <lineage>
        <taxon>Bacteria</taxon>
        <taxon>Bacillati</taxon>
        <taxon>Actinomycetota</taxon>
        <taxon>Actinomycetes</taxon>
        <taxon>Pseudonocardiales</taxon>
        <taxon>Pseudonocardiaceae</taxon>
        <taxon>Pseudonocardia</taxon>
    </lineage>
</organism>
<dbReference type="RefSeq" id="WP_093079088.1">
    <property type="nucleotide sequence ID" value="NZ_FNBE01000004.1"/>
</dbReference>
<evidence type="ECO:0000256" key="3">
    <source>
        <dbReference type="ARBA" id="ARBA00022448"/>
    </source>
</evidence>
<feature type="signal peptide" evidence="5">
    <location>
        <begin position="1"/>
        <end position="33"/>
    </location>
</feature>
<accession>A0A1G7K0E2</accession>
<reference evidence="7 8" key="1">
    <citation type="submission" date="2016-10" db="EMBL/GenBank/DDBJ databases">
        <authorList>
            <person name="de Groot N.N."/>
        </authorList>
    </citation>
    <scope>NUCLEOTIDE SEQUENCE [LARGE SCALE GENOMIC DNA]</scope>
    <source>
        <strain evidence="7 8">CGMCC 4.3143</strain>
    </source>
</reference>
<name>A0A1G7K0E2_PSEOR</name>
<evidence type="ECO:0000256" key="4">
    <source>
        <dbReference type="ARBA" id="ARBA00022729"/>
    </source>
</evidence>
<dbReference type="OrthoDB" id="9793175at2"/>
<dbReference type="CDD" id="cd01146">
    <property type="entry name" value="FhuD"/>
    <property type="match status" value="1"/>
</dbReference>
<dbReference type="GO" id="GO:0030288">
    <property type="term" value="C:outer membrane-bounded periplasmic space"/>
    <property type="evidence" value="ECO:0007669"/>
    <property type="project" value="TreeGrafter"/>
</dbReference>
<evidence type="ECO:0000313" key="8">
    <source>
        <dbReference type="Proteomes" id="UP000198967"/>
    </source>
</evidence>
<evidence type="ECO:0000259" key="6">
    <source>
        <dbReference type="PROSITE" id="PS50983"/>
    </source>
</evidence>
<dbReference type="PANTHER" id="PTHR30532">
    <property type="entry name" value="IRON III DICITRATE-BINDING PERIPLASMIC PROTEIN"/>
    <property type="match status" value="1"/>
</dbReference>
<dbReference type="PROSITE" id="PS50983">
    <property type="entry name" value="FE_B12_PBP"/>
    <property type="match status" value="1"/>
</dbReference>
<comment type="similarity">
    <text evidence="2">Belongs to the bacterial solute-binding protein 8 family.</text>
</comment>
<keyword evidence="3" id="KW-0813">Transport</keyword>
<protein>
    <submittedName>
        <fullName evidence="7">Iron complex transport system substrate-binding protein</fullName>
    </submittedName>
</protein>
<dbReference type="PROSITE" id="PS51257">
    <property type="entry name" value="PROKAR_LIPOPROTEIN"/>
    <property type="match status" value="1"/>
</dbReference>
<feature type="domain" description="Fe/B12 periplasmic-binding" evidence="6">
    <location>
        <begin position="90"/>
        <end position="342"/>
    </location>
</feature>
<comment type="subcellular location">
    <subcellularLocation>
        <location evidence="1">Cell envelope</location>
    </subcellularLocation>
</comment>